<dbReference type="EMBL" id="JADUNP010000034">
    <property type="protein sequence ID" value="MBH1653453.1"/>
    <property type="molecule type" value="Genomic_DNA"/>
</dbReference>
<evidence type="ECO:0000313" key="2">
    <source>
        <dbReference type="Proteomes" id="UP000625930"/>
    </source>
</evidence>
<dbReference type="InterPro" id="IPR002937">
    <property type="entry name" value="Amino_oxidase"/>
</dbReference>
<evidence type="ECO:0000313" key="1">
    <source>
        <dbReference type="EMBL" id="MBH1653453.1"/>
    </source>
</evidence>
<accession>A0A6B8JAN6</accession>
<dbReference type="Proteomes" id="UP000625930">
    <property type="component" value="Unassembled WGS sequence"/>
</dbReference>
<dbReference type="GO" id="GO:0008767">
    <property type="term" value="F:UDP-galactopyranose mutase activity"/>
    <property type="evidence" value="ECO:0007669"/>
    <property type="project" value="TreeGrafter"/>
</dbReference>
<dbReference type="GO" id="GO:0050660">
    <property type="term" value="F:flavin adenine dinucleotide binding"/>
    <property type="evidence" value="ECO:0007669"/>
    <property type="project" value="TreeGrafter"/>
</dbReference>
<dbReference type="NCBIfam" id="NF005548">
    <property type="entry name" value="PRK07208.1-4"/>
    <property type="match status" value="1"/>
</dbReference>
<protein>
    <submittedName>
        <fullName evidence="1">NAD(P)/FAD-dependent oxidoreductase</fullName>
    </submittedName>
</protein>
<gene>
    <name evidence="1" type="ORF">I5U67_14910</name>
</gene>
<organism evidence="1 2">
    <name type="scientific">Stenotrophomonas maltophilia</name>
    <name type="common">Pseudomonas maltophilia</name>
    <name type="synonym">Xanthomonas maltophilia</name>
    <dbReference type="NCBI Taxonomy" id="40324"/>
    <lineage>
        <taxon>Bacteria</taxon>
        <taxon>Pseudomonadati</taxon>
        <taxon>Pseudomonadota</taxon>
        <taxon>Gammaproteobacteria</taxon>
        <taxon>Lysobacterales</taxon>
        <taxon>Lysobacteraceae</taxon>
        <taxon>Stenotrophomonas</taxon>
        <taxon>Stenotrophomonas maltophilia group</taxon>
    </lineage>
</organism>
<dbReference type="Gene3D" id="3.50.50.60">
    <property type="entry name" value="FAD/NAD(P)-binding domain"/>
    <property type="match status" value="2"/>
</dbReference>
<dbReference type="PANTHER" id="PTHR21197">
    <property type="entry name" value="UDP-GALACTOPYRANOSE MUTASE"/>
    <property type="match status" value="1"/>
</dbReference>
<sequence>MSKHVVIIGAGPAGLTAALELVGQPGIQVTVLEADDCVGGISRTVNHNGNRIDIGGHRFFSKSDWVMQWWANLMPIEHTGDVPLNLRYQGQAREGLPTGAPVAESSQSTAMLVRNRLSRIYFNRRFFSYPLKLNADSFRNLGVGKSVLFGFSYLRSQVTKIEPELSLEDFLVNRFGQRLYRQFFKEYTEKVWGVPCNQISAEWGAQRIKSLSITKAVLHAARSALGLNGKAEQTSLIENFLYPKHGPGEMWETAAAQFVARGGTLLMKHRAVGLEVGEGLVHSVTVQSGTGEAFKLECSHVVSTMPVRELVSASRKSWPEDVAAIADGLQYRDFITVGLLYDAADLPRALGDNWIYIQEPGVNVGRVQVFNNWSPHMVRDASKVWMGLEFFCRETDPLWNMDDADLQALAQREMLQIGLVTTERAQDAVVIRVPKAYPGYFGEAYAQFDRLRSALDQVQNLFLVGRNGMHRYNNQDHSMLTAKEAADQILSGNVDKSRLWSINVDDEYHEEAKA</sequence>
<dbReference type="AlphaFoldDB" id="A0A6B8JAN6"/>
<dbReference type="Pfam" id="PF01593">
    <property type="entry name" value="Amino_oxidase"/>
    <property type="match status" value="1"/>
</dbReference>
<dbReference type="PANTHER" id="PTHR21197:SF0">
    <property type="entry name" value="UDP-GALACTOPYRANOSE MUTASE"/>
    <property type="match status" value="1"/>
</dbReference>
<comment type="caution">
    <text evidence="1">The sequence shown here is derived from an EMBL/GenBank/DDBJ whole genome shotgun (WGS) entry which is preliminary data.</text>
</comment>
<dbReference type="InterPro" id="IPR036188">
    <property type="entry name" value="FAD/NAD-bd_sf"/>
</dbReference>
<reference evidence="1" key="1">
    <citation type="submission" date="2020-11" db="EMBL/GenBank/DDBJ databases">
        <title>Enhanced detection system for hospital associated transmission using whole genome sequencing surveillance.</title>
        <authorList>
            <person name="Harrison L.H."/>
            <person name="Van Tyne D."/>
            <person name="Marsh J.W."/>
            <person name="Griffith M.P."/>
            <person name="Snyder D.J."/>
            <person name="Cooper V.S."/>
            <person name="Mustapha M."/>
        </authorList>
    </citation>
    <scope>NUCLEOTIDE SEQUENCE</scope>
    <source>
        <strain evidence="1">STEN00091</strain>
    </source>
</reference>
<proteinExistence type="predicted"/>
<dbReference type="GO" id="GO:0005829">
    <property type="term" value="C:cytosol"/>
    <property type="evidence" value="ECO:0007669"/>
    <property type="project" value="TreeGrafter"/>
</dbReference>
<dbReference type="NCBIfam" id="NF005546">
    <property type="entry name" value="PRK07208.1-2"/>
    <property type="match status" value="1"/>
</dbReference>
<name>A0A6B8JAN6_STEMA</name>
<dbReference type="SUPFAM" id="SSF51905">
    <property type="entry name" value="FAD/NAD(P)-binding domain"/>
    <property type="match status" value="1"/>
</dbReference>
<dbReference type="GO" id="GO:0016491">
    <property type="term" value="F:oxidoreductase activity"/>
    <property type="evidence" value="ECO:0007669"/>
    <property type="project" value="InterPro"/>
</dbReference>
<dbReference type="RefSeq" id="WP_154264256.1">
    <property type="nucleotide sequence ID" value="NZ_CP040438.1"/>
</dbReference>